<reference evidence="6" key="1">
    <citation type="journal article" date="2019" name="Int. J. Syst. Evol. Microbiol.">
        <title>The Global Catalogue of Microorganisms (GCM) 10K type strain sequencing project: providing services to taxonomists for standard genome sequencing and annotation.</title>
        <authorList>
            <consortium name="The Broad Institute Genomics Platform"/>
            <consortium name="The Broad Institute Genome Sequencing Center for Infectious Disease"/>
            <person name="Wu L."/>
            <person name="Ma J."/>
        </authorList>
    </citation>
    <scope>NUCLEOTIDE SEQUENCE [LARGE SCALE GENOMIC DNA]</scope>
    <source>
        <strain evidence="6">JCM 16013</strain>
    </source>
</reference>
<organism evidence="5 6">
    <name type="scientific">Catenulispora subtropica</name>
    <dbReference type="NCBI Taxonomy" id="450798"/>
    <lineage>
        <taxon>Bacteria</taxon>
        <taxon>Bacillati</taxon>
        <taxon>Actinomycetota</taxon>
        <taxon>Actinomycetes</taxon>
        <taxon>Catenulisporales</taxon>
        <taxon>Catenulisporaceae</taxon>
        <taxon>Catenulispora</taxon>
    </lineage>
</organism>
<dbReference type="PANTHER" id="PTHR33204:SF18">
    <property type="entry name" value="TRANSCRIPTIONAL REGULATORY PROTEIN"/>
    <property type="match status" value="1"/>
</dbReference>
<keyword evidence="6" id="KW-1185">Reference proteome</keyword>
<keyword evidence="1" id="KW-0805">Transcription regulation</keyword>
<keyword evidence="2" id="KW-0238">DNA-binding</keyword>
<name>A0ABP5CPE8_9ACTN</name>
<evidence type="ECO:0000313" key="6">
    <source>
        <dbReference type="Proteomes" id="UP001499854"/>
    </source>
</evidence>
<evidence type="ECO:0000259" key="4">
    <source>
        <dbReference type="PROSITE" id="PS51118"/>
    </source>
</evidence>
<evidence type="ECO:0000313" key="5">
    <source>
        <dbReference type="EMBL" id="GAA1966945.1"/>
    </source>
</evidence>
<dbReference type="InterPro" id="IPR002577">
    <property type="entry name" value="HTH_HxlR"/>
</dbReference>
<comment type="caution">
    <text evidence="5">The sequence shown here is derived from an EMBL/GenBank/DDBJ whole genome shotgun (WGS) entry which is preliminary data.</text>
</comment>
<dbReference type="Pfam" id="PF01638">
    <property type="entry name" value="HxlR"/>
    <property type="match status" value="1"/>
</dbReference>
<dbReference type="RefSeq" id="WP_344657238.1">
    <property type="nucleotide sequence ID" value="NZ_BAAAQM010000012.1"/>
</dbReference>
<feature type="domain" description="HTH hxlR-type" evidence="4">
    <location>
        <begin position="16"/>
        <end position="113"/>
    </location>
</feature>
<evidence type="ECO:0000256" key="2">
    <source>
        <dbReference type="ARBA" id="ARBA00023125"/>
    </source>
</evidence>
<dbReference type="PROSITE" id="PS51118">
    <property type="entry name" value="HTH_HXLR"/>
    <property type="match status" value="1"/>
</dbReference>
<sequence>MSSPAPPHPTVPGRPCSAAAALQLVGERWSLLAIRELFYGNHRFDQLTRNTGAPRDRLAARLRALEEAGVVERRRYSERPERFEYHLTEAGRELAPVVWALVKWGDKWAVDAQPVAFTHEAAGHPEHEVDSVTMCRTCGEQVVSGEVAITVLAPGWDQAGPI</sequence>
<dbReference type="PANTHER" id="PTHR33204">
    <property type="entry name" value="TRANSCRIPTIONAL REGULATOR, MARR FAMILY"/>
    <property type="match status" value="1"/>
</dbReference>
<dbReference type="Gene3D" id="1.10.10.10">
    <property type="entry name" value="Winged helix-like DNA-binding domain superfamily/Winged helix DNA-binding domain"/>
    <property type="match status" value="1"/>
</dbReference>
<dbReference type="Proteomes" id="UP001499854">
    <property type="component" value="Unassembled WGS sequence"/>
</dbReference>
<evidence type="ECO:0000256" key="1">
    <source>
        <dbReference type="ARBA" id="ARBA00023015"/>
    </source>
</evidence>
<dbReference type="EMBL" id="BAAAQM010000012">
    <property type="protein sequence ID" value="GAA1966945.1"/>
    <property type="molecule type" value="Genomic_DNA"/>
</dbReference>
<evidence type="ECO:0000256" key="3">
    <source>
        <dbReference type="ARBA" id="ARBA00023163"/>
    </source>
</evidence>
<dbReference type="InterPro" id="IPR036388">
    <property type="entry name" value="WH-like_DNA-bd_sf"/>
</dbReference>
<gene>
    <name evidence="5" type="ORF">GCM10009838_26110</name>
</gene>
<dbReference type="SUPFAM" id="SSF46785">
    <property type="entry name" value="Winged helix' DNA-binding domain"/>
    <property type="match status" value="1"/>
</dbReference>
<dbReference type="InterPro" id="IPR036390">
    <property type="entry name" value="WH_DNA-bd_sf"/>
</dbReference>
<keyword evidence="3" id="KW-0804">Transcription</keyword>
<accession>A0ABP5CPE8</accession>
<protein>
    <submittedName>
        <fullName evidence="5">Helix-turn-helix domain-containing protein</fullName>
    </submittedName>
</protein>
<proteinExistence type="predicted"/>